<dbReference type="GO" id="GO:0016651">
    <property type="term" value="F:oxidoreductase activity, acting on NAD(P)H"/>
    <property type="evidence" value="ECO:0007669"/>
    <property type="project" value="InterPro"/>
</dbReference>
<dbReference type="InterPro" id="IPR029014">
    <property type="entry name" value="NiFe-Hase_large"/>
</dbReference>
<protein>
    <submittedName>
        <fullName evidence="4">NADH dehydrogenase</fullName>
    </submittedName>
</protein>
<keyword evidence="2" id="KW-0479">Metal-binding</keyword>
<dbReference type="InterPro" id="IPR001501">
    <property type="entry name" value="Ni-dep_hyd_lsu"/>
</dbReference>
<feature type="binding site" evidence="2">
    <location>
        <position position="45"/>
    </location>
    <ligand>
        <name>Mg(2+)</name>
        <dbReference type="ChEBI" id="CHEBI:18420"/>
    </ligand>
</feature>
<dbReference type="InterPro" id="IPR052197">
    <property type="entry name" value="ComplexI_49kDa-like"/>
</dbReference>
<dbReference type="RefSeq" id="WP_155317623.1">
    <property type="nucleotide sequence ID" value="NZ_AP021874.1"/>
</dbReference>
<name>A0A5K7YMC8_9BACT</name>
<feature type="binding site" evidence="2">
    <location>
        <position position="64"/>
    </location>
    <ligand>
        <name>Ni(2+)</name>
        <dbReference type="ChEBI" id="CHEBI:49786"/>
    </ligand>
</feature>
<dbReference type="Pfam" id="PF00374">
    <property type="entry name" value="NiFeSe_Hases"/>
    <property type="match status" value="1"/>
</dbReference>
<dbReference type="SUPFAM" id="SSF56762">
    <property type="entry name" value="HydB/Nqo4-like"/>
    <property type="match status" value="1"/>
</dbReference>
<dbReference type="Proteomes" id="UP000427906">
    <property type="component" value="Chromosome"/>
</dbReference>
<proteinExistence type="predicted"/>
<keyword evidence="5" id="KW-1185">Reference proteome</keyword>
<dbReference type="GO" id="GO:0016151">
    <property type="term" value="F:nickel cation binding"/>
    <property type="evidence" value="ECO:0007669"/>
    <property type="project" value="InterPro"/>
</dbReference>
<evidence type="ECO:0000256" key="1">
    <source>
        <dbReference type="ARBA" id="ARBA00023002"/>
    </source>
</evidence>
<keyword evidence="2" id="KW-0408">Iron</keyword>
<dbReference type="AlphaFoldDB" id="A0A5K7YMC8"/>
<dbReference type="PROSITE" id="PS00507">
    <property type="entry name" value="NI_HGENASE_L_1"/>
    <property type="match status" value="1"/>
</dbReference>
<dbReference type="GO" id="GO:0008901">
    <property type="term" value="F:ferredoxin hydrogenase activity"/>
    <property type="evidence" value="ECO:0007669"/>
    <property type="project" value="InterPro"/>
</dbReference>
<evidence type="ECO:0000313" key="5">
    <source>
        <dbReference type="Proteomes" id="UP000427906"/>
    </source>
</evidence>
<dbReference type="PANTHER" id="PTHR43485">
    <property type="entry name" value="HYDROGENASE-4 COMPONENT G"/>
    <property type="match status" value="1"/>
</dbReference>
<feature type="domain" description="NADH-quinone oxidoreductase subunit D" evidence="3">
    <location>
        <begin position="286"/>
        <end position="358"/>
    </location>
</feature>
<dbReference type="InterPro" id="IPR001135">
    <property type="entry name" value="NADH_Q_OxRdtase_suD"/>
</dbReference>
<accession>A0A5K7YMC8</accession>
<keyword evidence="1" id="KW-0560">Oxidoreductase</keyword>
<evidence type="ECO:0000313" key="4">
    <source>
        <dbReference type="EMBL" id="BBO69603.1"/>
    </source>
</evidence>
<sequence length="358" mass="39864">MRTSVIPFGPQHPVLPEPLQLKLSVEDEVITEAVPALGYVHRGLEGLARTRDFHQMVQVAERVCGICSVLHAICYCQGVEAIMGIPVPYRARFLRVVWGELLRLHSHLLWMGLFADSFGFESLFMQLWKIRERILDIQEATTGNRVISGAIRVGGVCRDIDARQGRWVTDQLAWVEQQVRQIEPVLTDDFTIRRRTVGKGVLTAAQAHELGAAGPVLRASGIAQDIRQTGYAAYGELDFEPVTATAGDCHARCMVRLGEIHQSIDLIGQALTRMPEGELRAKVRGRPQGESLMRVEQPRGEVVYYIRADGGIYLSRVRIRTPTFANIPVLVKLLPGIYLSDVPVVVLSIDPCISCLER</sequence>
<organism evidence="4 5">
    <name type="scientific">Desulfosarcina alkanivorans</name>
    <dbReference type="NCBI Taxonomy" id="571177"/>
    <lineage>
        <taxon>Bacteria</taxon>
        <taxon>Pseudomonadati</taxon>
        <taxon>Thermodesulfobacteriota</taxon>
        <taxon>Desulfobacteria</taxon>
        <taxon>Desulfobacterales</taxon>
        <taxon>Desulfosarcinaceae</taxon>
        <taxon>Desulfosarcina</taxon>
    </lineage>
</organism>
<evidence type="ECO:0000259" key="3">
    <source>
        <dbReference type="Pfam" id="PF00346"/>
    </source>
</evidence>
<comment type="cofactor">
    <cofactor evidence="2">
        <name>Ni(2+)</name>
        <dbReference type="ChEBI" id="CHEBI:49786"/>
    </cofactor>
</comment>
<comment type="cofactor">
    <cofactor evidence="2">
        <name>Fe cation</name>
        <dbReference type="ChEBI" id="CHEBI:24875"/>
    </cofactor>
</comment>
<gene>
    <name evidence="4" type="ORF">DSCA_35330</name>
</gene>
<feature type="binding site" evidence="2">
    <location>
        <position position="67"/>
    </location>
    <ligand>
        <name>Fe cation</name>
        <dbReference type="ChEBI" id="CHEBI:24875"/>
    </ligand>
</feature>
<dbReference type="Gene3D" id="1.10.645.10">
    <property type="entry name" value="Cytochrome-c3 Hydrogenase, chain B"/>
    <property type="match status" value="1"/>
</dbReference>
<keyword evidence="2" id="KW-0533">Nickel</keyword>
<dbReference type="GO" id="GO:0048038">
    <property type="term" value="F:quinone binding"/>
    <property type="evidence" value="ECO:0007669"/>
    <property type="project" value="InterPro"/>
</dbReference>
<dbReference type="PANTHER" id="PTHR43485:SF1">
    <property type="entry name" value="FORMATE HYDROGENLYASE SUBUNIT 5-RELATED"/>
    <property type="match status" value="1"/>
</dbReference>
<evidence type="ECO:0000256" key="2">
    <source>
        <dbReference type="PIRSR" id="PIRSR601501-1"/>
    </source>
</evidence>
<dbReference type="InterPro" id="IPR018194">
    <property type="entry name" value="Ni-dep_hyd_lsu_Ni_BS"/>
</dbReference>
<dbReference type="Pfam" id="PF00346">
    <property type="entry name" value="Complex1_49kDa"/>
    <property type="match status" value="2"/>
</dbReference>
<dbReference type="GO" id="GO:0051287">
    <property type="term" value="F:NAD binding"/>
    <property type="evidence" value="ECO:0007669"/>
    <property type="project" value="InterPro"/>
</dbReference>
<feature type="binding site" evidence="2">
    <location>
        <position position="352"/>
    </location>
    <ligand>
        <name>Ni(2+)</name>
        <dbReference type="ChEBI" id="CHEBI:49786"/>
    </ligand>
</feature>
<dbReference type="KEGG" id="dalk:DSCA_35330"/>
<keyword evidence="2" id="KW-0460">Magnesium</keyword>
<reference evidence="4 5" key="1">
    <citation type="submission" date="2019-11" db="EMBL/GenBank/DDBJ databases">
        <title>Comparative genomics of hydrocarbon-degrading Desulfosarcina strains.</title>
        <authorList>
            <person name="Watanabe M."/>
            <person name="Kojima H."/>
            <person name="Fukui M."/>
        </authorList>
    </citation>
    <scope>NUCLEOTIDE SEQUENCE [LARGE SCALE GENOMIC DNA]</scope>
    <source>
        <strain evidence="4 5">PL12</strain>
    </source>
</reference>
<dbReference type="OrthoDB" id="9801496at2"/>
<feature type="domain" description="NADH-quinone oxidoreductase subunit D" evidence="3">
    <location>
        <begin position="119"/>
        <end position="282"/>
    </location>
</feature>
<feature type="binding site" evidence="2">
    <location>
        <position position="67"/>
    </location>
    <ligand>
        <name>Ni(2+)</name>
        <dbReference type="ChEBI" id="CHEBI:49786"/>
    </ligand>
</feature>
<feature type="binding site" evidence="2">
    <location>
        <position position="355"/>
    </location>
    <ligand>
        <name>Fe cation</name>
        <dbReference type="ChEBI" id="CHEBI:24875"/>
    </ligand>
</feature>
<feature type="binding site" evidence="2">
    <location>
        <position position="319"/>
    </location>
    <ligand>
        <name>Mg(2+)</name>
        <dbReference type="ChEBI" id="CHEBI:18420"/>
    </ligand>
</feature>
<dbReference type="EMBL" id="AP021874">
    <property type="protein sequence ID" value="BBO69603.1"/>
    <property type="molecule type" value="Genomic_DNA"/>
</dbReference>